<reference evidence="1" key="1">
    <citation type="submission" date="2021-05" db="EMBL/GenBank/DDBJ databases">
        <title>Energy efficiency and biological interactions define the core microbiome of deep oligotrophic groundwater.</title>
        <authorList>
            <person name="Mehrshad M."/>
            <person name="Lopez-Fernandez M."/>
            <person name="Bell E."/>
            <person name="Bernier-Latmani R."/>
            <person name="Bertilsson S."/>
            <person name="Dopson M."/>
        </authorList>
    </citation>
    <scope>NUCLEOTIDE SEQUENCE</scope>
    <source>
        <strain evidence="1">Modern_marine.mb.64</strain>
    </source>
</reference>
<gene>
    <name evidence="1" type="ORF">KJ970_11080</name>
</gene>
<dbReference type="EMBL" id="JAHJDP010000063">
    <property type="protein sequence ID" value="MBU2691459.1"/>
    <property type="molecule type" value="Genomic_DNA"/>
</dbReference>
<protein>
    <submittedName>
        <fullName evidence="1">DUF4238 domain-containing protein</fullName>
    </submittedName>
</protein>
<dbReference type="AlphaFoldDB" id="A0A948S099"/>
<organism evidence="1 2">
    <name type="scientific">Eiseniibacteriota bacterium</name>
    <dbReference type="NCBI Taxonomy" id="2212470"/>
    <lineage>
        <taxon>Bacteria</taxon>
        <taxon>Candidatus Eiseniibacteriota</taxon>
    </lineage>
</organism>
<sequence length="325" mass="38130">MNPAKPKVQHYVPRLILKRFAEENEQVWVFDKKRSSVFKTNISKIAAEKYFYDFEYEGYDLSLESTFENLESGASEVIDHITLENSLASLSDEERILFSKFLALQLVRTRQWRNMWEQAREDLLVAIRKMGFKPEQIEGYKEQSNEDPKLAHMRSIHKSFEYTPYFLNKFWVLFTAPEKRPFWISDNPLTLQNMHDFGYFGNLGLAVKGIEIYFPISKCHTLGLLCPSHLEMFKKTYKDYISLSNASPQMAAEAVDKPLLLEQIRAAVEDRRAIPYNFENVINHNSLQVMFSTRFIFSSNNDFSLAEEMINAHPEYREGPKMEVR</sequence>
<dbReference type="InterPro" id="IPR025332">
    <property type="entry name" value="DUF4238"/>
</dbReference>
<accession>A0A948S099</accession>
<name>A0A948S099_UNCEI</name>
<evidence type="ECO:0000313" key="1">
    <source>
        <dbReference type="EMBL" id="MBU2691459.1"/>
    </source>
</evidence>
<comment type="caution">
    <text evidence="1">The sequence shown here is derived from an EMBL/GenBank/DDBJ whole genome shotgun (WGS) entry which is preliminary data.</text>
</comment>
<dbReference type="Proteomes" id="UP000777784">
    <property type="component" value="Unassembled WGS sequence"/>
</dbReference>
<dbReference type="Pfam" id="PF14022">
    <property type="entry name" value="DUF4238"/>
    <property type="match status" value="1"/>
</dbReference>
<proteinExistence type="predicted"/>
<evidence type="ECO:0000313" key="2">
    <source>
        <dbReference type="Proteomes" id="UP000777784"/>
    </source>
</evidence>